<comment type="subunit">
    <text evidence="14">Subunit of dynactin, a multiprotein complex part of a tripartite complex with dynein and a adapter, such as BICDL1, BICD2 or HOOK3. The dynactin complex is built around ACTR1A/ACTB filament and consists of an actin-related filament composed of a shoulder domain, a pointed end and a barbed end. Its length is defined by its flexible shoulder domain. The soulder is composed of 2 DCTN1 subunits, 4 DCTN2 and 2 DCTN3. The 4 DCNT2 (via N-terminus) bind the ACTR1A filament and act as molecular rulers to determine the length. The pointed end is important for binding dynein-dynactin cargo adapters. Consists of 4 subunits: ACTR10, DCNT4, DCTN5 and DCTN6. The barbed end is composed of a CAPZA1:CAPZB heterodimers, which binds ACTR1A/ACTB filament and dynactin and stabilizes dynactin. Interacts with ATP7B, but not ATP7A, in a copper-dependent manner. Interacts with ANK2; this interaction is required for localization at costameres. Interacts with N4BP2L1.</text>
</comment>
<keyword evidence="6" id="KW-1017">Isopeptide bond</keyword>
<keyword evidence="10" id="KW-0175">Coiled coil</keyword>
<evidence type="ECO:0000256" key="4">
    <source>
        <dbReference type="ARBA" id="ARBA00004657"/>
    </source>
</evidence>
<dbReference type="GO" id="GO:0001725">
    <property type="term" value="C:stress fiber"/>
    <property type="evidence" value="ECO:0007669"/>
    <property type="project" value="UniProtKB-SubCell"/>
</dbReference>
<evidence type="ECO:0000256" key="6">
    <source>
        <dbReference type="ARBA" id="ARBA00022499"/>
    </source>
</evidence>
<keyword evidence="17" id="KW-1185">Reference proteome</keyword>
<proteinExistence type="inferred from homology"/>
<keyword evidence="11" id="KW-0206">Cytoskeleton</keyword>
<evidence type="ECO:0000256" key="8">
    <source>
        <dbReference type="ARBA" id="ARBA00022843"/>
    </source>
</evidence>
<dbReference type="InterPro" id="IPR008603">
    <property type="entry name" value="DCTN4"/>
</dbReference>
<dbReference type="EMBL" id="KB292771">
    <property type="protein sequence ID" value="ELU17017.1"/>
    <property type="molecule type" value="Genomic_DNA"/>
</dbReference>
<sequence>MATFVTEDRVLYAASSGAKAPLCRLYFCRHCLKIRSTNCVSHEVDSLYCPNCLENMPTNEASLKKYRCSNCFDCPTCCHTLSTRATTIPMPDRDQPGKIVPKKVYYLACGFCRWTSRDVGMKDQLVAGGGWQNQENPHDKRIFYLLDHFRQLAAKEKAEKEKKKYIRRRSHLHLSDKFGLSSVAARRRSGLLSVGSPSMKESEDVKIQDIEPNIASEDVDDQLDDSIFTQELDLSKVTNIKQRHANPDVQPMKTTDLYPKHKHLLIKCSQRCRECEHNLSKPDYNPHSIKFKIQLVALHHVPDLKMMSFPSLILNKESQVVLIVLNPLDTLVHMTLLPLEKEKDDWSTAKIVIPSCELLLSPRDDAADFDENTDQKQAFKDNTSVVVFRKANRLAFLIKVIPQSQDEEVKVAFQMKYDYRNLASALQQTEGKEPEMVWLQHSVFLNLGRLTPQS</sequence>
<dbReference type="OMA" id="KIYFCRH"/>
<evidence type="ECO:0000313" key="17">
    <source>
        <dbReference type="Proteomes" id="UP000014760"/>
    </source>
</evidence>
<organism evidence="15">
    <name type="scientific">Capitella teleta</name>
    <name type="common">Polychaete worm</name>
    <dbReference type="NCBI Taxonomy" id="283909"/>
    <lineage>
        <taxon>Eukaryota</taxon>
        <taxon>Metazoa</taxon>
        <taxon>Spiralia</taxon>
        <taxon>Lophotrochozoa</taxon>
        <taxon>Annelida</taxon>
        <taxon>Polychaeta</taxon>
        <taxon>Sedentaria</taxon>
        <taxon>Scolecida</taxon>
        <taxon>Capitellidae</taxon>
        <taxon>Capitella</taxon>
    </lineage>
</organism>
<dbReference type="Pfam" id="PF05502">
    <property type="entry name" value="Dynactin_p62"/>
    <property type="match status" value="2"/>
</dbReference>
<dbReference type="EnsemblMetazoa" id="CapteT175615">
    <property type="protein sequence ID" value="CapteP175615"/>
    <property type="gene ID" value="CapteG175615"/>
</dbReference>
<evidence type="ECO:0000256" key="7">
    <source>
        <dbReference type="ARBA" id="ARBA00022553"/>
    </source>
</evidence>
<reference evidence="15 17" key="2">
    <citation type="journal article" date="2013" name="Nature">
        <title>Insights into bilaterian evolution from three spiralian genomes.</title>
        <authorList>
            <person name="Simakov O."/>
            <person name="Marletaz F."/>
            <person name="Cho S.J."/>
            <person name="Edsinger-Gonzales E."/>
            <person name="Havlak P."/>
            <person name="Hellsten U."/>
            <person name="Kuo D.H."/>
            <person name="Larsson T."/>
            <person name="Lv J."/>
            <person name="Arendt D."/>
            <person name="Savage R."/>
            <person name="Osoegawa K."/>
            <person name="de Jong P."/>
            <person name="Grimwood J."/>
            <person name="Chapman J.A."/>
            <person name="Shapiro H."/>
            <person name="Aerts A."/>
            <person name="Otillar R.P."/>
            <person name="Terry A.Y."/>
            <person name="Boore J.L."/>
            <person name="Grigoriev I.V."/>
            <person name="Lindberg D.R."/>
            <person name="Seaver E.C."/>
            <person name="Weisblat D.A."/>
            <person name="Putnam N.H."/>
            <person name="Rokhsar D.S."/>
        </authorList>
    </citation>
    <scope>NUCLEOTIDE SEQUENCE</scope>
    <source>
        <strain evidence="15 17">I ESC-2004</strain>
    </source>
</reference>
<dbReference type="HOGENOM" id="CLU_030384_0_0_1"/>
<dbReference type="OrthoDB" id="283815at2759"/>
<dbReference type="GO" id="GO:0030016">
    <property type="term" value="C:myofibril"/>
    <property type="evidence" value="ECO:0007669"/>
    <property type="project" value="UniProtKB-SubCell"/>
</dbReference>
<evidence type="ECO:0000256" key="10">
    <source>
        <dbReference type="ARBA" id="ARBA00023054"/>
    </source>
</evidence>
<reference evidence="16" key="3">
    <citation type="submission" date="2015-06" db="UniProtKB">
        <authorList>
            <consortium name="EnsemblMetazoa"/>
        </authorList>
    </citation>
    <scope>IDENTIFICATION</scope>
</reference>
<evidence type="ECO:0000256" key="3">
    <source>
        <dbReference type="ARBA" id="ARBA00004544"/>
    </source>
</evidence>
<evidence type="ECO:0000256" key="5">
    <source>
        <dbReference type="ARBA" id="ARBA00022490"/>
    </source>
</evidence>
<dbReference type="STRING" id="283909.R7VEK2"/>
<evidence type="ECO:0000256" key="11">
    <source>
        <dbReference type="ARBA" id="ARBA00023212"/>
    </source>
</evidence>
<evidence type="ECO:0000256" key="13">
    <source>
        <dbReference type="ARBA" id="ARBA00034864"/>
    </source>
</evidence>
<dbReference type="GO" id="GO:0005938">
    <property type="term" value="C:cell cortex"/>
    <property type="evidence" value="ECO:0007669"/>
    <property type="project" value="UniProtKB-SubCell"/>
</dbReference>
<evidence type="ECO:0000256" key="14">
    <source>
        <dbReference type="ARBA" id="ARBA00093507"/>
    </source>
</evidence>
<evidence type="ECO:0000256" key="9">
    <source>
        <dbReference type="ARBA" id="ARBA00022990"/>
    </source>
</evidence>
<evidence type="ECO:0000256" key="2">
    <source>
        <dbReference type="ARBA" id="ARBA00004529"/>
    </source>
</evidence>
<keyword evidence="7" id="KW-0597">Phosphoprotein</keyword>
<protein>
    <recommendedName>
        <fullName evidence="13">Dynactin subunit 4</fullName>
    </recommendedName>
</protein>
<dbReference type="PANTHER" id="PTHR13034">
    <property type="entry name" value="DYNACTIN P62 SUBUNIT"/>
    <property type="match status" value="1"/>
</dbReference>
<comment type="similarity">
    <text evidence="12">Belongs to the dynactin subunit 4 family.</text>
</comment>
<reference evidence="17" key="1">
    <citation type="submission" date="2012-12" db="EMBL/GenBank/DDBJ databases">
        <authorList>
            <person name="Hellsten U."/>
            <person name="Grimwood J."/>
            <person name="Chapman J.A."/>
            <person name="Shapiro H."/>
            <person name="Aerts A."/>
            <person name="Otillar R.P."/>
            <person name="Terry A.Y."/>
            <person name="Boore J.L."/>
            <person name="Simakov O."/>
            <person name="Marletaz F."/>
            <person name="Cho S.-J."/>
            <person name="Edsinger-Gonzales E."/>
            <person name="Havlak P."/>
            <person name="Kuo D.-H."/>
            <person name="Larsson T."/>
            <person name="Lv J."/>
            <person name="Arendt D."/>
            <person name="Savage R."/>
            <person name="Osoegawa K."/>
            <person name="de Jong P."/>
            <person name="Lindberg D.R."/>
            <person name="Seaver E.C."/>
            <person name="Weisblat D.A."/>
            <person name="Putnam N.H."/>
            <person name="Grigoriev I.V."/>
            <person name="Rokhsar D.S."/>
        </authorList>
    </citation>
    <scope>NUCLEOTIDE SEQUENCE</scope>
    <source>
        <strain evidence="17">I ESC-2004</strain>
    </source>
</reference>
<keyword evidence="8" id="KW-0832">Ubl conjugation</keyword>
<keyword evidence="9" id="KW-0007">Acetylation</keyword>
<evidence type="ECO:0000256" key="1">
    <source>
        <dbReference type="ARBA" id="ARBA00004300"/>
    </source>
</evidence>
<evidence type="ECO:0000256" key="12">
    <source>
        <dbReference type="ARBA" id="ARBA00034776"/>
    </source>
</evidence>
<dbReference type="FunCoup" id="R7VEK2">
    <property type="interactions" value="1493"/>
</dbReference>
<dbReference type="PANTHER" id="PTHR13034:SF2">
    <property type="entry name" value="DYNACTIN SUBUNIT 4"/>
    <property type="match status" value="1"/>
</dbReference>
<keyword evidence="5" id="KW-0963">Cytoplasm</keyword>
<comment type="subcellular location">
    <subcellularLocation>
        <location evidence="3">Cytoplasm</location>
        <location evidence="3">Cell cortex</location>
    </subcellularLocation>
    <subcellularLocation>
        <location evidence="1">Cytoplasm</location>
        <location evidence="1">Cytoskeleton</location>
        <location evidence="1">Microtubule organizing center</location>
        <location evidence="1">Centrosome</location>
    </subcellularLocation>
    <subcellularLocation>
        <location evidence="2">Cytoplasm</location>
        <location evidence="2">Cytoskeleton</location>
        <location evidence="2">Stress fiber</location>
    </subcellularLocation>
    <subcellularLocation>
        <location evidence="4">Cytoplasm</location>
        <location evidence="4">Myofibril</location>
    </subcellularLocation>
</comment>
<accession>R7VEK2</accession>
<dbReference type="AlphaFoldDB" id="R7VEK2"/>
<dbReference type="GO" id="GO:0005869">
    <property type="term" value="C:dynactin complex"/>
    <property type="evidence" value="ECO:0007669"/>
    <property type="project" value="InterPro"/>
</dbReference>
<dbReference type="Proteomes" id="UP000014760">
    <property type="component" value="Unassembled WGS sequence"/>
</dbReference>
<evidence type="ECO:0000313" key="15">
    <source>
        <dbReference type="EMBL" id="ELU17017.1"/>
    </source>
</evidence>
<gene>
    <name evidence="15" type="ORF">CAPTEDRAFT_175615</name>
</gene>
<name>R7VEK2_CAPTE</name>
<dbReference type="GO" id="GO:0005813">
    <property type="term" value="C:centrosome"/>
    <property type="evidence" value="ECO:0007669"/>
    <property type="project" value="UniProtKB-SubCell"/>
</dbReference>
<evidence type="ECO:0000313" key="16">
    <source>
        <dbReference type="EnsemblMetazoa" id="CapteP175615"/>
    </source>
</evidence>
<dbReference type="EMBL" id="AMQN01004174">
    <property type="status" value="NOT_ANNOTATED_CDS"/>
    <property type="molecule type" value="Genomic_DNA"/>
</dbReference>